<evidence type="ECO:0000256" key="1">
    <source>
        <dbReference type="SAM" id="SignalP"/>
    </source>
</evidence>
<gene>
    <name evidence="2" type="ORF">EY643_11770</name>
</gene>
<keyword evidence="3" id="KW-1185">Reference proteome</keyword>
<accession>A0A5P9NK91</accession>
<organism evidence="2 3">
    <name type="scientific">Halioglobus maricola</name>
    <dbReference type="NCBI Taxonomy" id="2601894"/>
    <lineage>
        <taxon>Bacteria</taxon>
        <taxon>Pseudomonadati</taxon>
        <taxon>Pseudomonadota</taxon>
        <taxon>Gammaproteobacteria</taxon>
        <taxon>Cellvibrionales</taxon>
        <taxon>Halieaceae</taxon>
        <taxon>Halioglobus</taxon>
    </lineage>
</organism>
<dbReference type="AlphaFoldDB" id="A0A5P9NK91"/>
<protein>
    <submittedName>
        <fullName evidence="2">Uncharacterized protein</fullName>
    </submittedName>
</protein>
<dbReference type="Proteomes" id="UP000326287">
    <property type="component" value="Chromosome"/>
</dbReference>
<evidence type="ECO:0000313" key="2">
    <source>
        <dbReference type="EMBL" id="QFU76283.1"/>
    </source>
</evidence>
<sequence>MKIKLSVIAVLTLSSQLVLADSSTEAVAAAEAKNTLAPVETEASAVQIKALEKDLTPNLDNMLEQQMAMDLEPQITVRIRQGYTSVN</sequence>
<name>A0A5P9NK91_9GAMM</name>
<dbReference type="RefSeq" id="WP_152662389.1">
    <property type="nucleotide sequence ID" value="NZ_CP036422.1"/>
</dbReference>
<proteinExistence type="predicted"/>
<dbReference type="EMBL" id="CP036422">
    <property type="protein sequence ID" value="QFU76283.1"/>
    <property type="molecule type" value="Genomic_DNA"/>
</dbReference>
<keyword evidence="1" id="KW-0732">Signal</keyword>
<feature type="signal peptide" evidence="1">
    <location>
        <begin position="1"/>
        <end position="20"/>
    </location>
</feature>
<dbReference type="KEGG" id="halc:EY643_11770"/>
<evidence type="ECO:0000313" key="3">
    <source>
        <dbReference type="Proteomes" id="UP000326287"/>
    </source>
</evidence>
<feature type="chain" id="PRO_5024861678" evidence="1">
    <location>
        <begin position="21"/>
        <end position="87"/>
    </location>
</feature>
<reference evidence="2 3" key="1">
    <citation type="submission" date="2019-02" db="EMBL/GenBank/DDBJ databases">
        <authorList>
            <person name="Li S.-H."/>
        </authorList>
    </citation>
    <scope>NUCLEOTIDE SEQUENCE [LARGE SCALE GENOMIC DNA]</scope>
    <source>
        <strain evidence="2 3">IMCC14385</strain>
    </source>
</reference>